<sequence>MAVEREAAVCELCDARRGYGGVGMLGYGGHGDGVFFLLFYLLLFFCFLLLLLLSSSFCVSFFYIDRVGENEDISSCID</sequence>
<dbReference type="AlphaFoldDB" id="A0A8H7YPR7"/>
<dbReference type="Proteomes" id="UP000670092">
    <property type="component" value="Unassembled WGS sequence"/>
</dbReference>
<keyword evidence="1" id="KW-1133">Transmembrane helix</keyword>
<evidence type="ECO:0000256" key="1">
    <source>
        <dbReference type="SAM" id="Phobius"/>
    </source>
</evidence>
<name>A0A8H7YPR7_AJECA</name>
<organism evidence="2 3">
    <name type="scientific">Ajellomyces capsulatus</name>
    <name type="common">Darling's disease fungus</name>
    <name type="synonym">Histoplasma capsulatum</name>
    <dbReference type="NCBI Taxonomy" id="5037"/>
    <lineage>
        <taxon>Eukaryota</taxon>
        <taxon>Fungi</taxon>
        <taxon>Dikarya</taxon>
        <taxon>Ascomycota</taxon>
        <taxon>Pezizomycotina</taxon>
        <taxon>Eurotiomycetes</taxon>
        <taxon>Eurotiomycetidae</taxon>
        <taxon>Onygenales</taxon>
        <taxon>Ajellomycetaceae</taxon>
        <taxon>Histoplasma</taxon>
    </lineage>
</organism>
<proteinExistence type="predicted"/>
<protein>
    <submittedName>
        <fullName evidence="2">Uncharacterized protein</fullName>
    </submittedName>
</protein>
<feature type="transmembrane region" description="Helical" evidence="1">
    <location>
        <begin position="34"/>
        <end position="64"/>
    </location>
</feature>
<gene>
    <name evidence="2" type="ORF">I7I52_06837</name>
</gene>
<dbReference type="EMBL" id="JAEVHI010000003">
    <property type="protein sequence ID" value="KAG5296245.1"/>
    <property type="molecule type" value="Genomic_DNA"/>
</dbReference>
<keyword evidence="1" id="KW-0812">Transmembrane</keyword>
<reference evidence="2 3" key="1">
    <citation type="submission" date="2021-01" db="EMBL/GenBank/DDBJ databases">
        <title>Chromosome-level genome assembly of a human fungal pathogen reveals clustering of transcriptionally co-regulated genes.</title>
        <authorList>
            <person name="Voorhies M."/>
            <person name="Cohen S."/>
            <person name="Shea T.P."/>
            <person name="Petrus S."/>
            <person name="Munoz J.F."/>
            <person name="Poplawski S."/>
            <person name="Goldman W.E."/>
            <person name="Michael T."/>
            <person name="Cuomo C.A."/>
            <person name="Sil A."/>
            <person name="Beyhan S."/>
        </authorList>
    </citation>
    <scope>NUCLEOTIDE SEQUENCE [LARGE SCALE GENOMIC DNA]</scope>
    <source>
        <strain evidence="2 3">G184AR</strain>
    </source>
</reference>
<dbReference type="OrthoDB" id="10264777at2759"/>
<dbReference type="VEuPathDB" id="FungiDB:I7I52_06837"/>
<evidence type="ECO:0000313" key="2">
    <source>
        <dbReference type="EMBL" id="KAG5296245.1"/>
    </source>
</evidence>
<accession>A0A8H7YPR7</accession>
<keyword evidence="1" id="KW-0472">Membrane</keyword>
<comment type="caution">
    <text evidence="2">The sequence shown here is derived from an EMBL/GenBank/DDBJ whole genome shotgun (WGS) entry which is preliminary data.</text>
</comment>
<evidence type="ECO:0000313" key="3">
    <source>
        <dbReference type="Proteomes" id="UP000670092"/>
    </source>
</evidence>